<keyword evidence="3 6" id="KW-0812">Transmembrane</keyword>
<keyword evidence="2" id="KW-1003">Cell membrane</keyword>
<feature type="transmembrane region" description="Helical" evidence="6">
    <location>
        <begin position="340"/>
        <end position="366"/>
    </location>
</feature>
<feature type="transmembrane region" description="Helical" evidence="6">
    <location>
        <begin position="308"/>
        <end position="328"/>
    </location>
</feature>
<proteinExistence type="predicted"/>
<sequence length="432" mass="47748">MNQLRLFLQRMFTSKFLANTAVLVSGTAVAQIIGVLVTPIVSRLYTPEMLGLTTVFIGFINFSLELSSLRYQFSIVGAESREDALDLTWGGMIISIFTSLLFTAGLYALISFNILGMGVIPKWTLWITAPVIVLGSAMANLRYWLIRENVFSVVSRISVYQSISRAGMQIALGLLRLGWVGLLSSEITGRLVGLNKMVQSAGPELLRHGRERRYWDLFGTLRRYAAFPIFSMPSAILDTLGASLFLPIVLQLYGVSTAGTLSFAQRLVYLPAGLVAGSVADSFQNRVREYSTSSPAQIRPLFLKTTGMLFLLGIVPTAAFIVFGPIWFGPIFGTEWIQAGVFAAILAPWSAATLMVSPVSRLIFVLGGQPYKLVYDLLAFIFTPAVLYGCHALHVPMNTAFILLTGSQIFAYGVYYYFLLYILKQWEKRQGI</sequence>
<gene>
    <name evidence="7" type="ORF">ADN01_07240</name>
</gene>
<dbReference type="PANTHER" id="PTHR30250:SF28">
    <property type="entry name" value="POLYSACCHARIDE BIOSYNTHESIS PROTEIN"/>
    <property type="match status" value="1"/>
</dbReference>
<feature type="transmembrane region" description="Helical" evidence="6">
    <location>
        <begin position="87"/>
        <end position="111"/>
    </location>
</feature>
<dbReference type="InterPro" id="IPR050833">
    <property type="entry name" value="Poly_Biosynth_Transport"/>
</dbReference>
<evidence type="ECO:0000313" key="8">
    <source>
        <dbReference type="Proteomes" id="UP000050501"/>
    </source>
</evidence>
<dbReference type="EMBL" id="LGCM01000028">
    <property type="protein sequence ID" value="KPL84864.1"/>
    <property type="molecule type" value="Genomic_DNA"/>
</dbReference>
<evidence type="ECO:0000256" key="4">
    <source>
        <dbReference type="ARBA" id="ARBA00022989"/>
    </source>
</evidence>
<reference evidence="7 8" key="1">
    <citation type="submission" date="2015-07" db="EMBL/GenBank/DDBJ databases">
        <title>Genome sequence of Levilinea saccharolytica DSM 16555.</title>
        <authorList>
            <person name="Hemp J."/>
            <person name="Ward L.M."/>
            <person name="Pace L.A."/>
            <person name="Fischer W.W."/>
        </authorList>
    </citation>
    <scope>NUCLEOTIDE SEQUENCE [LARGE SCALE GENOMIC DNA]</scope>
    <source>
        <strain evidence="7 8">KIBI-1</strain>
    </source>
</reference>
<feature type="transmembrane region" description="Helical" evidence="6">
    <location>
        <begin position="373"/>
        <end position="394"/>
    </location>
</feature>
<evidence type="ECO:0000256" key="5">
    <source>
        <dbReference type="ARBA" id="ARBA00023136"/>
    </source>
</evidence>
<keyword evidence="4 6" id="KW-1133">Transmembrane helix</keyword>
<evidence type="ECO:0008006" key="9">
    <source>
        <dbReference type="Google" id="ProtNLM"/>
    </source>
</evidence>
<comment type="subcellular location">
    <subcellularLocation>
        <location evidence="1">Cell membrane</location>
        <topology evidence="1">Multi-pass membrane protein</topology>
    </subcellularLocation>
</comment>
<organism evidence="7 8">
    <name type="scientific">Levilinea saccharolytica</name>
    <dbReference type="NCBI Taxonomy" id="229921"/>
    <lineage>
        <taxon>Bacteria</taxon>
        <taxon>Bacillati</taxon>
        <taxon>Chloroflexota</taxon>
        <taxon>Anaerolineae</taxon>
        <taxon>Anaerolineales</taxon>
        <taxon>Anaerolineaceae</taxon>
        <taxon>Levilinea</taxon>
    </lineage>
</organism>
<evidence type="ECO:0000256" key="3">
    <source>
        <dbReference type="ARBA" id="ARBA00022692"/>
    </source>
</evidence>
<dbReference type="Proteomes" id="UP000050501">
    <property type="component" value="Unassembled WGS sequence"/>
</dbReference>
<evidence type="ECO:0000256" key="6">
    <source>
        <dbReference type="SAM" id="Phobius"/>
    </source>
</evidence>
<comment type="caution">
    <text evidence="7">The sequence shown here is derived from an EMBL/GenBank/DDBJ whole genome shotgun (WGS) entry which is preliminary data.</text>
</comment>
<dbReference type="GO" id="GO:0005886">
    <property type="term" value="C:plasma membrane"/>
    <property type="evidence" value="ECO:0007669"/>
    <property type="project" value="UniProtKB-SubCell"/>
</dbReference>
<feature type="transmembrane region" description="Helical" evidence="6">
    <location>
        <begin position="400"/>
        <end position="423"/>
    </location>
</feature>
<evidence type="ECO:0000313" key="7">
    <source>
        <dbReference type="EMBL" id="KPL84864.1"/>
    </source>
</evidence>
<accession>A0A0P6Y5V7</accession>
<dbReference type="PANTHER" id="PTHR30250">
    <property type="entry name" value="PST FAMILY PREDICTED COLANIC ACID TRANSPORTER"/>
    <property type="match status" value="1"/>
</dbReference>
<feature type="transmembrane region" description="Helical" evidence="6">
    <location>
        <begin position="49"/>
        <end position="66"/>
    </location>
</feature>
<dbReference type="STRING" id="229921.ADN01_07240"/>
<evidence type="ECO:0000256" key="2">
    <source>
        <dbReference type="ARBA" id="ARBA00022475"/>
    </source>
</evidence>
<feature type="transmembrane region" description="Helical" evidence="6">
    <location>
        <begin position="16"/>
        <end position="37"/>
    </location>
</feature>
<dbReference type="RefSeq" id="WP_062418746.1">
    <property type="nucleotide sequence ID" value="NZ_LGCM01000028.1"/>
</dbReference>
<protein>
    <recommendedName>
        <fullName evidence="9">Polysaccharide biosynthesis protein</fullName>
    </recommendedName>
</protein>
<name>A0A0P6Y5V7_9CHLR</name>
<dbReference type="AlphaFoldDB" id="A0A0P6Y5V7"/>
<keyword evidence="5 6" id="KW-0472">Membrane</keyword>
<evidence type="ECO:0000256" key="1">
    <source>
        <dbReference type="ARBA" id="ARBA00004651"/>
    </source>
</evidence>
<feature type="transmembrane region" description="Helical" evidence="6">
    <location>
        <begin position="123"/>
        <end position="145"/>
    </location>
</feature>
<keyword evidence="8" id="KW-1185">Reference proteome</keyword>